<evidence type="ECO:0008006" key="4">
    <source>
        <dbReference type="Google" id="ProtNLM"/>
    </source>
</evidence>
<evidence type="ECO:0000313" key="3">
    <source>
        <dbReference type="Proteomes" id="UP000593576"/>
    </source>
</evidence>
<accession>A0A7J9NHJ1</accession>
<feature type="region of interest" description="Disordered" evidence="1">
    <location>
        <begin position="1"/>
        <end position="29"/>
    </location>
</feature>
<dbReference type="EMBL" id="JABFAF010279694">
    <property type="protein sequence ID" value="MBA0881689.1"/>
    <property type="molecule type" value="Genomic_DNA"/>
</dbReference>
<sequence length="236" mass="25959">MMEISLNPGDNISHQEIEDGDGSRTDVDKLLGNKSGASDKLGLDNSGASGLPGFLYKRKILEEIRETIGKVVRLDFNTNSRIRGHFTKMVVYVNLDKPLVAQVLVSGLHQKVEHEALPMICFTCGKYRHAKELCASPQPDLAVGKDQKGTNLTEAVSRGEGVVYGPWIVVERKVTCNSRNNNIKKTNFTGKGKLGSRFDALANMEVLLDLEDELNKEDTGKLAGFKNKLKVGENVM</sequence>
<evidence type="ECO:0000256" key="1">
    <source>
        <dbReference type="SAM" id="MobiDB-lite"/>
    </source>
</evidence>
<name>A0A7J9NHJ1_GOSSC</name>
<organism evidence="2 3">
    <name type="scientific">Gossypium schwendimanii</name>
    <name type="common">Cotton</name>
    <dbReference type="NCBI Taxonomy" id="34291"/>
    <lineage>
        <taxon>Eukaryota</taxon>
        <taxon>Viridiplantae</taxon>
        <taxon>Streptophyta</taxon>
        <taxon>Embryophyta</taxon>
        <taxon>Tracheophyta</taxon>
        <taxon>Spermatophyta</taxon>
        <taxon>Magnoliopsida</taxon>
        <taxon>eudicotyledons</taxon>
        <taxon>Gunneridae</taxon>
        <taxon>Pentapetalae</taxon>
        <taxon>rosids</taxon>
        <taxon>malvids</taxon>
        <taxon>Malvales</taxon>
        <taxon>Malvaceae</taxon>
        <taxon>Malvoideae</taxon>
        <taxon>Gossypium</taxon>
    </lineage>
</organism>
<evidence type="ECO:0000313" key="2">
    <source>
        <dbReference type="EMBL" id="MBA0881689.1"/>
    </source>
</evidence>
<gene>
    <name evidence="2" type="ORF">Goshw_015000</name>
</gene>
<dbReference type="OrthoDB" id="996904at2759"/>
<comment type="caution">
    <text evidence="2">The sequence shown here is derived from an EMBL/GenBank/DDBJ whole genome shotgun (WGS) entry which is preliminary data.</text>
</comment>
<dbReference type="Proteomes" id="UP000593576">
    <property type="component" value="Unassembled WGS sequence"/>
</dbReference>
<protein>
    <recommendedName>
        <fullName evidence="4">CCHC-type domain-containing protein</fullName>
    </recommendedName>
</protein>
<dbReference type="AlphaFoldDB" id="A0A7J9NHJ1"/>
<keyword evidence="3" id="KW-1185">Reference proteome</keyword>
<reference evidence="2 3" key="1">
    <citation type="journal article" date="2019" name="Genome Biol. Evol.">
        <title>Insights into the evolution of the New World diploid cottons (Gossypium, subgenus Houzingenia) based on genome sequencing.</title>
        <authorList>
            <person name="Grover C.E."/>
            <person name="Arick M.A. 2nd"/>
            <person name="Thrash A."/>
            <person name="Conover J.L."/>
            <person name="Sanders W.S."/>
            <person name="Peterson D.G."/>
            <person name="Frelichowski J.E."/>
            <person name="Scheffler J.A."/>
            <person name="Scheffler B.E."/>
            <person name="Wendel J.F."/>
        </authorList>
    </citation>
    <scope>NUCLEOTIDE SEQUENCE [LARGE SCALE GENOMIC DNA]</scope>
    <source>
        <strain evidence="2">1</strain>
        <tissue evidence="2">Leaf</tissue>
    </source>
</reference>
<feature type="compositionally biased region" description="Basic and acidic residues" evidence="1">
    <location>
        <begin position="13"/>
        <end position="29"/>
    </location>
</feature>
<dbReference type="InterPro" id="IPR040256">
    <property type="entry name" value="At4g02000-like"/>
</dbReference>
<dbReference type="PANTHER" id="PTHR31286:SF173">
    <property type="entry name" value="DUF4283 DOMAIN-CONTAINING PROTEIN"/>
    <property type="match status" value="1"/>
</dbReference>
<dbReference type="PANTHER" id="PTHR31286">
    <property type="entry name" value="GLYCINE-RICH CELL WALL STRUCTURAL PROTEIN 1.8-LIKE"/>
    <property type="match status" value="1"/>
</dbReference>
<proteinExistence type="predicted"/>